<keyword evidence="6" id="KW-1185">Reference proteome</keyword>
<feature type="domain" description="Rhamnogalacturonase A/B/Epimerase-like pectate lyase" evidence="4">
    <location>
        <begin position="383"/>
        <end position="444"/>
    </location>
</feature>
<reference evidence="5 6" key="1">
    <citation type="submission" date="2020-03" db="EMBL/GenBank/DDBJ databases">
        <title>Sphingomonas sp. nov., isolated from fish.</title>
        <authorList>
            <person name="Hyun D.-W."/>
            <person name="Bae J.-W."/>
        </authorList>
    </citation>
    <scope>NUCLEOTIDE SEQUENCE [LARGE SCALE GENOMIC DNA]</scope>
    <source>
        <strain evidence="5 6">HDW15B</strain>
    </source>
</reference>
<organism evidence="5 6">
    <name type="scientific">Sphingomonas piscis</name>
    <dbReference type="NCBI Taxonomy" id="2714943"/>
    <lineage>
        <taxon>Bacteria</taxon>
        <taxon>Pseudomonadati</taxon>
        <taxon>Pseudomonadota</taxon>
        <taxon>Alphaproteobacteria</taxon>
        <taxon>Sphingomonadales</taxon>
        <taxon>Sphingomonadaceae</taxon>
        <taxon>Sphingomonas</taxon>
    </lineage>
</organism>
<feature type="signal peptide" evidence="2">
    <location>
        <begin position="1"/>
        <end position="21"/>
    </location>
</feature>
<keyword evidence="1" id="KW-0378">Hydrolase</keyword>
<dbReference type="Pfam" id="PF12708">
    <property type="entry name" value="Pect-lyase_RHGA_epim"/>
    <property type="match status" value="2"/>
</dbReference>
<accession>A0A6G7YQP7</accession>
<dbReference type="InterPro" id="IPR012334">
    <property type="entry name" value="Pectin_lyas_fold"/>
</dbReference>
<dbReference type="InterPro" id="IPR051262">
    <property type="entry name" value="SMP-30/CGR1_Lactonase"/>
</dbReference>
<evidence type="ECO:0000256" key="2">
    <source>
        <dbReference type="SAM" id="SignalP"/>
    </source>
</evidence>
<feature type="domain" description="Rhamnogalacturonase A/B/Epimerase-like pectate lyase" evidence="4">
    <location>
        <begin position="40"/>
        <end position="289"/>
    </location>
</feature>
<evidence type="ECO:0000256" key="1">
    <source>
        <dbReference type="ARBA" id="ARBA00022801"/>
    </source>
</evidence>
<feature type="chain" id="PRO_5026359846" evidence="2">
    <location>
        <begin position="22"/>
        <end position="1012"/>
    </location>
</feature>
<dbReference type="SUPFAM" id="SSF63829">
    <property type="entry name" value="Calcium-dependent phosphotriesterase"/>
    <property type="match status" value="1"/>
</dbReference>
<evidence type="ECO:0000313" key="6">
    <source>
        <dbReference type="Proteomes" id="UP000503222"/>
    </source>
</evidence>
<dbReference type="KEGG" id="spii:G7077_09300"/>
<sequence>MRTTWVIAALAASALSSAALASPSVMTTLPDDPRAVVVKAVGDGRADDTAAIQQAIDKAASTGAGGIVFLPQGRYRITRTLFIWPAVRLFGVGATRPVIELGDRTPGFQRGISNMIVFTGTSKVNALGNEGPRIAFPVPGSVPFNPRIGDANSGTFYSALSNVDFKIGSGNPAATAVRFHTAQHSFVSNADFDLGSGLAGLYQVANVAENLHFRGGRYGILAEKTSPAWGFALVDSTFDGQRDAAIREHEAGLTMLNVSFRNTPVGVEIDKGNGDWLFGKGLRFDNVRRAGVVISNEKSATTQVGFEDVTATNTPVFARMRDSGKEVRGQGRAYNVASFTHGLTLPGMGAMGTFKTDMKAAPIASAPAASTPVLRSLPPVGEWVNVRTLGAKGDNATDDTAAIQRAIDTNKTVYFPAGFYLVTDTLRLRPDSVLVGLHPGLTQIVIPDKTPAFQGVGAPKALVQTAEGGEAVVVGLGLHTGGINPRAVGLLWTAGANSMASDIKFQGGHGTDLFDGKRVTPINDNGTGDPDPAKGWDRQYSSLWVTKNGGGTFFNIWSPSTYAHPGLYVSDTTTPGKIIQASVEHHVRTEFAFNRVANWELYAPQTEEEAGEGLYTVGLEIRDSRDMLVANYHGYRVTRTREPAPAAVTLYNSRNIRFRNMAVNGESGLPPCDDEGCFTYLRLTKYPFDNAIRDVAKGIDVRERQFAVLDVTGQASKPAVSTFGGAQVEKLASDFHSIGGGAVGADGTLYFTDRKRQRIYGWSDSKKLEIVRDQPLDPVNLAVDASGNIMVLSAAERGGPVYSFMPGSPDDQINVIKPAPVAGTAGAAVAIPANWWANSEFRDRLNPRTYQFETMAEIFAKEAGAGRPKQYVSPDGSLAIPAWRVVQQGPDDFRAMRFSHGLDTYGFVTAKVGERVLVANSSENKTYSALVGKGGSLTDLRVVADRGGESVAKGPDGRIYVANGQIFVYSPDGAELGRIDVPERPLQLIFGGADRRSLFVLTHRSLYRVRFP</sequence>
<gene>
    <name evidence="5" type="ORF">G7077_09300</name>
</gene>
<evidence type="ECO:0000259" key="3">
    <source>
        <dbReference type="Pfam" id="PF08450"/>
    </source>
</evidence>
<dbReference type="Pfam" id="PF08450">
    <property type="entry name" value="SGL"/>
    <property type="match status" value="1"/>
</dbReference>
<dbReference type="PANTHER" id="PTHR47572">
    <property type="entry name" value="LIPOPROTEIN-RELATED"/>
    <property type="match status" value="1"/>
</dbReference>
<proteinExistence type="predicted"/>
<dbReference type="InterPro" id="IPR024535">
    <property type="entry name" value="RHGA/B-epi-like_pectate_lyase"/>
</dbReference>
<evidence type="ECO:0000313" key="5">
    <source>
        <dbReference type="EMBL" id="QIK79059.1"/>
    </source>
</evidence>
<evidence type="ECO:0000259" key="4">
    <source>
        <dbReference type="Pfam" id="PF12708"/>
    </source>
</evidence>
<dbReference type="InterPro" id="IPR011050">
    <property type="entry name" value="Pectin_lyase_fold/virulence"/>
</dbReference>
<dbReference type="Gene3D" id="2.120.10.30">
    <property type="entry name" value="TolB, C-terminal domain"/>
    <property type="match status" value="2"/>
</dbReference>
<dbReference type="GO" id="GO:0016787">
    <property type="term" value="F:hydrolase activity"/>
    <property type="evidence" value="ECO:0007669"/>
    <property type="project" value="UniProtKB-KW"/>
</dbReference>
<dbReference type="InterPro" id="IPR013658">
    <property type="entry name" value="SGL"/>
</dbReference>
<dbReference type="PANTHER" id="PTHR47572:SF4">
    <property type="entry name" value="LACTONASE DRP35"/>
    <property type="match status" value="1"/>
</dbReference>
<dbReference type="Proteomes" id="UP000503222">
    <property type="component" value="Chromosome"/>
</dbReference>
<dbReference type="AlphaFoldDB" id="A0A6G7YQP7"/>
<name>A0A6G7YQP7_9SPHN</name>
<keyword evidence="2" id="KW-0732">Signal</keyword>
<dbReference type="InterPro" id="IPR011042">
    <property type="entry name" value="6-blade_b-propeller_TolB-like"/>
</dbReference>
<protein>
    <submittedName>
        <fullName evidence="5">Gluconolaconase</fullName>
    </submittedName>
</protein>
<dbReference type="RefSeq" id="WP_166411450.1">
    <property type="nucleotide sequence ID" value="NZ_CP049869.1"/>
</dbReference>
<feature type="domain" description="SMP-30/Gluconolactonase/LRE-like region" evidence="3">
    <location>
        <begin position="914"/>
        <end position="1003"/>
    </location>
</feature>
<dbReference type="EMBL" id="CP049869">
    <property type="protein sequence ID" value="QIK79059.1"/>
    <property type="molecule type" value="Genomic_DNA"/>
</dbReference>
<dbReference type="SUPFAM" id="SSF51126">
    <property type="entry name" value="Pectin lyase-like"/>
    <property type="match status" value="2"/>
</dbReference>
<dbReference type="Gene3D" id="2.160.20.10">
    <property type="entry name" value="Single-stranded right-handed beta-helix, Pectin lyase-like"/>
    <property type="match status" value="2"/>
</dbReference>